<protein>
    <recommendedName>
        <fullName evidence="5">Integral membrane protein</fullName>
    </recommendedName>
</protein>
<proteinExistence type="predicted"/>
<organism evidence="3 4">
    <name type="scientific">Streptomyces humidus</name>
    <dbReference type="NCBI Taxonomy" id="52259"/>
    <lineage>
        <taxon>Bacteria</taxon>
        <taxon>Bacillati</taxon>
        <taxon>Actinomycetota</taxon>
        <taxon>Actinomycetes</taxon>
        <taxon>Kitasatosporales</taxon>
        <taxon>Streptomycetaceae</taxon>
        <taxon>Streptomyces</taxon>
    </lineage>
</organism>
<dbReference type="AlphaFoldDB" id="A0A918L1Q1"/>
<evidence type="ECO:0008006" key="5">
    <source>
        <dbReference type="Google" id="ProtNLM"/>
    </source>
</evidence>
<feature type="region of interest" description="Disordered" evidence="1">
    <location>
        <begin position="343"/>
        <end position="370"/>
    </location>
</feature>
<keyword evidence="2" id="KW-0812">Transmembrane</keyword>
<sequence>MNPPPGDVCPAARGFVPPVRTAGRHSYDRHPYGRHPYGRHPYGRHPYGRHGLALPAPAPLPGEVSPSLRTAVSAVLVALSCLLVPFGALAAWAAYGLADTRGYVTAMAPLASNAAVRDAVADTMGDGVAHEAGVNPVFLREAVRSFTATRAYRAVWDAGNTAAHTAVLKALREDRADGDDGPVTVDLATVTAPLKRRLTADHVPFAERLPVEHTRVALLPSDDLTALRKGYRVLDVAGFWLPLAAVVFGVAGIAVASCRRRAVTATALGTALGGAFLGLAVAVGRRLTLADLPDEARRPAAAAVYDALTATLRSASWLLFALGLTVAAATWITRSGSPVVRRLRGRRASPDPTPAAPAPAPAPEPTRIRA</sequence>
<feature type="transmembrane region" description="Helical" evidence="2">
    <location>
        <begin position="74"/>
        <end position="95"/>
    </location>
</feature>
<reference evidence="3" key="1">
    <citation type="journal article" date="2014" name="Int. J. Syst. Evol. Microbiol.">
        <title>Complete genome sequence of Corynebacterium casei LMG S-19264T (=DSM 44701T), isolated from a smear-ripened cheese.</title>
        <authorList>
            <consortium name="US DOE Joint Genome Institute (JGI-PGF)"/>
            <person name="Walter F."/>
            <person name="Albersmeier A."/>
            <person name="Kalinowski J."/>
            <person name="Ruckert C."/>
        </authorList>
    </citation>
    <scope>NUCLEOTIDE SEQUENCE</scope>
    <source>
        <strain evidence="3">JCM 4386</strain>
    </source>
</reference>
<evidence type="ECO:0000256" key="1">
    <source>
        <dbReference type="SAM" id="MobiDB-lite"/>
    </source>
</evidence>
<dbReference type="EMBL" id="BMTL01000004">
    <property type="protein sequence ID" value="GGR73887.1"/>
    <property type="molecule type" value="Genomic_DNA"/>
</dbReference>
<keyword evidence="2" id="KW-1133">Transmembrane helix</keyword>
<accession>A0A918L1Q1</accession>
<comment type="caution">
    <text evidence="3">The sequence shown here is derived from an EMBL/GenBank/DDBJ whole genome shotgun (WGS) entry which is preliminary data.</text>
</comment>
<keyword evidence="4" id="KW-1185">Reference proteome</keyword>
<dbReference type="Proteomes" id="UP000606194">
    <property type="component" value="Unassembled WGS sequence"/>
</dbReference>
<feature type="transmembrane region" description="Helical" evidence="2">
    <location>
        <begin position="237"/>
        <end position="256"/>
    </location>
</feature>
<reference evidence="3" key="2">
    <citation type="submission" date="2020-09" db="EMBL/GenBank/DDBJ databases">
        <authorList>
            <person name="Sun Q."/>
            <person name="Ohkuma M."/>
        </authorList>
    </citation>
    <scope>NUCLEOTIDE SEQUENCE</scope>
    <source>
        <strain evidence="3">JCM 4386</strain>
    </source>
</reference>
<evidence type="ECO:0000313" key="3">
    <source>
        <dbReference type="EMBL" id="GGR73887.1"/>
    </source>
</evidence>
<name>A0A918L1Q1_9ACTN</name>
<evidence type="ECO:0000313" key="4">
    <source>
        <dbReference type="Proteomes" id="UP000606194"/>
    </source>
</evidence>
<feature type="transmembrane region" description="Helical" evidence="2">
    <location>
        <begin position="263"/>
        <end position="283"/>
    </location>
</feature>
<feature type="transmembrane region" description="Helical" evidence="2">
    <location>
        <begin position="315"/>
        <end position="333"/>
    </location>
</feature>
<keyword evidence="2" id="KW-0472">Membrane</keyword>
<evidence type="ECO:0000256" key="2">
    <source>
        <dbReference type="SAM" id="Phobius"/>
    </source>
</evidence>
<feature type="compositionally biased region" description="Pro residues" evidence="1">
    <location>
        <begin position="351"/>
        <end position="364"/>
    </location>
</feature>
<gene>
    <name evidence="3" type="ORF">GCM10010269_11090</name>
</gene>